<protein>
    <submittedName>
        <fullName evidence="2">Helix-turn-helix domain-containing protein</fullName>
    </submittedName>
</protein>
<gene>
    <name evidence="2" type="ORF">F4V44_25755</name>
</gene>
<dbReference type="InterPro" id="IPR009061">
    <property type="entry name" value="DNA-bd_dom_put_sf"/>
</dbReference>
<dbReference type="Proteomes" id="UP000326671">
    <property type="component" value="Unassembled WGS sequence"/>
</dbReference>
<dbReference type="SUPFAM" id="SSF46955">
    <property type="entry name" value="Putative DNA-binding domain"/>
    <property type="match status" value="1"/>
</dbReference>
<evidence type="ECO:0000259" key="1">
    <source>
        <dbReference type="Pfam" id="PF12728"/>
    </source>
</evidence>
<accession>A0A5J5GXU6</accession>
<dbReference type="RefSeq" id="WP_150442840.1">
    <property type="nucleotide sequence ID" value="NZ_VYKL01000061.1"/>
</dbReference>
<dbReference type="InterPro" id="IPR041657">
    <property type="entry name" value="HTH_17"/>
</dbReference>
<feature type="domain" description="Helix-turn-helix" evidence="1">
    <location>
        <begin position="5"/>
        <end position="53"/>
    </location>
</feature>
<evidence type="ECO:0000313" key="3">
    <source>
        <dbReference type="Proteomes" id="UP000326671"/>
    </source>
</evidence>
<dbReference type="OrthoDB" id="515428at2"/>
<comment type="caution">
    <text evidence="2">The sequence shown here is derived from an EMBL/GenBank/DDBJ whole genome shotgun (WGS) entry which is preliminary data.</text>
</comment>
<proteinExistence type="predicted"/>
<evidence type="ECO:0000313" key="2">
    <source>
        <dbReference type="EMBL" id="KAA9012403.1"/>
    </source>
</evidence>
<organism evidence="2 3">
    <name type="scientific">Niallia endozanthoxylica</name>
    <dbReference type="NCBI Taxonomy" id="2036016"/>
    <lineage>
        <taxon>Bacteria</taxon>
        <taxon>Bacillati</taxon>
        <taxon>Bacillota</taxon>
        <taxon>Bacilli</taxon>
        <taxon>Bacillales</taxon>
        <taxon>Bacillaceae</taxon>
        <taxon>Niallia</taxon>
    </lineage>
</organism>
<dbReference type="AlphaFoldDB" id="A0A5J5GXU6"/>
<dbReference type="InterPro" id="IPR010093">
    <property type="entry name" value="SinI_DNA-bd"/>
</dbReference>
<reference evidence="2 3" key="1">
    <citation type="submission" date="2019-09" db="EMBL/GenBank/DDBJ databases">
        <title>Whole genome sequences of isolates from the Mars Exploration Rovers.</title>
        <authorList>
            <person name="Seuylemezian A."/>
            <person name="Vaishampayan P."/>
        </authorList>
    </citation>
    <scope>NUCLEOTIDE SEQUENCE [LARGE SCALE GENOMIC DNA]</scope>
    <source>
        <strain evidence="2 3">MER_TA_151</strain>
    </source>
</reference>
<keyword evidence="3" id="KW-1185">Reference proteome</keyword>
<sequence length="62" mass="7118">MQTKLLSVPEVARVLNIKEDRAYKLIRAGNLPSVRIGRLVRVDESKLQKWIESGGYSEKSQY</sequence>
<dbReference type="Pfam" id="PF12728">
    <property type="entry name" value="HTH_17"/>
    <property type="match status" value="1"/>
</dbReference>
<dbReference type="GO" id="GO:0003677">
    <property type="term" value="F:DNA binding"/>
    <property type="evidence" value="ECO:0007669"/>
    <property type="project" value="InterPro"/>
</dbReference>
<dbReference type="NCBIfam" id="TIGR01764">
    <property type="entry name" value="excise"/>
    <property type="match status" value="1"/>
</dbReference>
<name>A0A5J5GXU6_9BACI</name>
<dbReference type="EMBL" id="VYKL01000061">
    <property type="protein sequence ID" value="KAA9012403.1"/>
    <property type="molecule type" value="Genomic_DNA"/>
</dbReference>